<sequence length="129" mass="15063">MNYLEEEINEAFIALKIDSRQLAAKELIILIKALTKTFFQSESNILDPVELNEKNTEHNPNFWKEVHQRIHEKDLILLVFDSTYSAWEIKSSEHLVSILGETTGFPFWVTDSNLTFLVHMDDHDCVIWA</sequence>
<gene>
    <name evidence="1" type="ORF">HX787_26250</name>
</gene>
<dbReference type="RefSeq" id="WP_016974647.1">
    <property type="nucleotide sequence ID" value="NZ_CP020369.1"/>
</dbReference>
<proteinExistence type="predicted"/>
<comment type="caution">
    <text evidence="1">The sequence shown here is derived from an EMBL/GenBank/DDBJ whole genome shotgun (WGS) entry which is preliminary data.</text>
</comment>
<dbReference type="AlphaFoldDB" id="A0A7Y8DS85"/>
<reference evidence="1 2" key="1">
    <citation type="submission" date="2020-04" db="EMBL/GenBank/DDBJ databases">
        <title>Molecular characterization of pseudomonads from Agaricus bisporus reveal novel blotch 2 pathogens in Western Europe.</title>
        <authorList>
            <person name="Taparia T."/>
            <person name="Krijger M."/>
            <person name="Haynes E."/>
            <person name="Elpinstone J.G."/>
            <person name="Noble R."/>
            <person name="Van Der Wolf J."/>
        </authorList>
    </citation>
    <scope>NUCLEOTIDE SEQUENCE [LARGE SCALE GENOMIC DNA]</scope>
    <source>
        <strain evidence="1 2">IPO3746</strain>
    </source>
</reference>
<name>A0A7Y8DS85_PSETO</name>
<dbReference type="Proteomes" id="UP000549134">
    <property type="component" value="Unassembled WGS sequence"/>
</dbReference>
<dbReference type="GeneID" id="55848562"/>
<accession>A0A7Y8DS85</accession>
<evidence type="ECO:0000313" key="1">
    <source>
        <dbReference type="EMBL" id="NWD39366.1"/>
    </source>
</evidence>
<protein>
    <submittedName>
        <fullName evidence="1">Uncharacterized protein</fullName>
    </submittedName>
</protein>
<evidence type="ECO:0000313" key="2">
    <source>
        <dbReference type="Proteomes" id="UP000549134"/>
    </source>
</evidence>
<organism evidence="1 2">
    <name type="scientific">Pseudomonas tolaasii</name>
    <dbReference type="NCBI Taxonomy" id="29442"/>
    <lineage>
        <taxon>Bacteria</taxon>
        <taxon>Pseudomonadati</taxon>
        <taxon>Pseudomonadota</taxon>
        <taxon>Gammaproteobacteria</taxon>
        <taxon>Pseudomonadales</taxon>
        <taxon>Pseudomonadaceae</taxon>
        <taxon>Pseudomonas</taxon>
    </lineage>
</organism>
<dbReference type="EMBL" id="JACAQK010000021">
    <property type="protein sequence ID" value="NWD39366.1"/>
    <property type="molecule type" value="Genomic_DNA"/>
</dbReference>